<keyword evidence="4 9" id="KW-0349">Heme</keyword>
<evidence type="ECO:0000256" key="2">
    <source>
        <dbReference type="ARBA" id="ARBA00009650"/>
    </source>
</evidence>
<dbReference type="InterPro" id="IPR036909">
    <property type="entry name" value="Cyt_c-like_dom_sf"/>
</dbReference>
<evidence type="ECO:0000256" key="6">
    <source>
        <dbReference type="ARBA" id="ARBA00022982"/>
    </source>
</evidence>
<sequence length="111" mass="12278">MNKLKKLVVLVLLLIVITIQPAYAEDIGAGSKIFEANCAGCHINGGNIVRRGKNLFKKALKRNGIDSMEAITELVTNGKNNMPAYKDKLTAPEIQDVATYVLQQAENNWRH</sequence>
<comment type="similarity">
    <text evidence="2">Belongs to the cytochrome c family. PetJ subfamily.</text>
</comment>
<reference evidence="12" key="2">
    <citation type="journal article" date="2019" name="Genome Biol. Evol.">
        <title>Day and night: Metabolic profiles and evolutionary relationships of six axenic non-marine cyanobacteria.</title>
        <authorList>
            <person name="Will S.E."/>
            <person name="Henke P."/>
            <person name="Boedeker C."/>
            <person name="Huang S."/>
            <person name="Brinkmann H."/>
            <person name="Rohde M."/>
            <person name="Jarek M."/>
            <person name="Friedl T."/>
            <person name="Seufert S."/>
            <person name="Schumacher M."/>
            <person name="Overmann J."/>
            <person name="Neumann-Schaal M."/>
            <person name="Petersen J."/>
        </authorList>
    </citation>
    <scope>NUCLEOTIDE SEQUENCE [LARGE SCALE GENOMIC DNA]</scope>
    <source>
        <strain evidence="12">PCC 7102</strain>
    </source>
</reference>
<evidence type="ECO:0000313" key="12">
    <source>
        <dbReference type="EMBL" id="RUS99186.1"/>
    </source>
</evidence>
<evidence type="ECO:0000256" key="3">
    <source>
        <dbReference type="ARBA" id="ARBA00022448"/>
    </source>
</evidence>
<dbReference type="GO" id="GO:0009055">
    <property type="term" value="F:electron transfer activity"/>
    <property type="evidence" value="ECO:0007669"/>
    <property type="project" value="InterPro"/>
</dbReference>
<dbReference type="PANTHER" id="PTHR34688:SF2">
    <property type="entry name" value="CYTOCHROME C6, CHLOROPLASTIC"/>
    <property type="match status" value="1"/>
</dbReference>
<dbReference type="GO" id="GO:0005506">
    <property type="term" value="F:iron ion binding"/>
    <property type="evidence" value="ECO:0007669"/>
    <property type="project" value="InterPro"/>
</dbReference>
<keyword evidence="7 9" id="KW-0408">Iron</keyword>
<dbReference type="PROSITE" id="PS51007">
    <property type="entry name" value="CYTC"/>
    <property type="match status" value="1"/>
</dbReference>
<keyword evidence="5 9" id="KW-0479">Metal-binding</keyword>
<feature type="chain" id="PRO_5018572702" description="Cytochrome c domain-containing protein" evidence="10">
    <location>
        <begin position="25"/>
        <end position="111"/>
    </location>
</feature>
<feature type="signal peptide" evidence="10">
    <location>
        <begin position="1"/>
        <end position="24"/>
    </location>
</feature>
<dbReference type="GO" id="GO:0031979">
    <property type="term" value="C:plasma membrane-derived thylakoid lumen"/>
    <property type="evidence" value="ECO:0007669"/>
    <property type="project" value="UniProtKB-SubCell"/>
</dbReference>
<keyword evidence="6" id="KW-0249">Electron transport</keyword>
<name>A0A3S1C2P4_9CYAN</name>
<keyword evidence="8" id="KW-0793">Thylakoid</keyword>
<dbReference type="SUPFAM" id="SSF46626">
    <property type="entry name" value="Cytochrome c"/>
    <property type="match status" value="1"/>
</dbReference>
<accession>A0A3S1C2P4</accession>
<evidence type="ECO:0000256" key="9">
    <source>
        <dbReference type="PROSITE-ProRule" id="PRU00433"/>
    </source>
</evidence>
<evidence type="ECO:0000256" key="10">
    <source>
        <dbReference type="SAM" id="SignalP"/>
    </source>
</evidence>
<reference evidence="12" key="1">
    <citation type="submission" date="2018-12" db="EMBL/GenBank/DDBJ databases">
        <authorList>
            <person name="Will S."/>
            <person name="Neumann-Schaal M."/>
            <person name="Henke P."/>
        </authorList>
    </citation>
    <scope>NUCLEOTIDE SEQUENCE</scope>
    <source>
        <strain evidence="12">PCC 7102</strain>
    </source>
</reference>
<keyword evidence="3" id="KW-0813">Transport</keyword>
<comment type="subcellular location">
    <subcellularLocation>
        <location evidence="1">Cellular thylakoid lumen</location>
    </subcellularLocation>
</comment>
<gene>
    <name evidence="12" type="ORF">DSM106972_078880</name>
</gene>
<dbReference type="Gene3D" id="1.10.760.10">
    <property type="entry name" value="Cytochrome c-like domain"/>
    <property type="match status" value="1"/>
</dbReference>
<evidence type="ECO:0000256" key="4">
    <source>
        <dbReference type="ARBA" id="ARBA00022617"/>
    </source>
</evidence>
<dbReference type="EMBL" id="RSCL01000027">
    <property type="protein sequence ID" value="RUS99186.1"/>
    <property type="molecule type" value="Genomic_DNA"/>
</dbReference>
<proteinExistence type="inferred from homology"/>
<dbReference type="PANTHER" id="PTHR34688">
    <property type="entry name" value="CYTOCHROME C6, CHLOROPLASTIC"/>
    <property type="match status" value="1"/>
</dbReference>
<protein>
    <recommendedName>
        <fullName evidence="11">Cytochrome c domain-containing protein</fullName>
    </recommendedName>
</protein>
<comment type="caution">
    <text evidence="12">The sequence shown here is derived from an EMBL/GenBank/DDBJ whole genome shotgun (WGS) entry which is preliminary data.</text>
</comment>
<dbReference type="Proteomes" id="UP000271624">
    <property type="component" value="Unassembled WGS sequence"/>
</dbReference>
<dbReference type="InterPro" id="IPR009056">
    <property type="entry name" value="Cyt_c-like_dom"/>
</dbReference>
<dbReference type="Pfam" id="PF13442">
    <property type="entry name" value="Cytochrome_CBB3"/>
    <property type="match status" value="1"/>
</dbReference>
<evidence type="ECO:0000256" key="7">
    <source>
        <dbReference type="ARBA" id="ARBA00023004"/>
    </source>
</evidence>
<dbReference type="GO" id="GO:0020037">
    <property type="term" value="F:heme binding"/>
    <property type="evidence" value="ECO:0007669"/>
    <property type="project" value="InterPro"/>
</dbReference>
<evidence type="ECO:0000313" key="13">
    <source>
        <dbReference type="Proteomes" id="UP000271624"/>
    </source>
</evidence>
<evidence type="ECO:0000256" key="5">
    <source>
        <dbReference type="ARBA" id="ARBA00022723"/>
    </source>
</evidence>
<evidence type="ECO:0000256" key="1">
    <source>
        <dbReference type="ARBA" id="ARBA00004518"/>
    </source>
</evidence>
<dbReference type="NCBIfam" id="NF045930">
    <property type="entry name" value="Cytc6PetJCyano"/>
    <property type="match status" value="1"/>
</dbReference>
<dbReference type="InterPro" id="IPR008168">
    <property type="entry name" value="Cyt_C_IC"/>
</dbReference>
<evidence type="ECO:0000256" key="8">
    <source>
        <dbReference type="ARBA" id="ARBA00023078"/>
    </source>
</evidence>
<dbReference type="InterPro" id="IPR023655">
    <property type="entry name" value="Cyt_C6"/>
</dbReference>
<dbReference type="AlphaFoldDB" id="A0A3S1C2P4"/>
<keyword evidence="13" id="KW-1185">Reference proteome</keyword>
<evidence type="ECO:0000259" key="11">
    <source>
        <dbReference type="PROSITE" id="PS51007"/>
    </source>
</evidence>
<keyword evidence="10" id="KW-0732">Signal</keyword>
<dbReference type="PRINTS" id="PR00605">
    <property type="entry name" value="CYTCHROMECIC"/>
</dbReference>
<organism evidence="12 13">
    <name type="scientific">Dulcicalothrix desertica PCC 7102</name>
    <dbReference type="NCBI Taxonomy" id="232991"/>
    <lineage>
        <taxon>Bacteria</taxon>
        <taxon>Bacillati</taxon>
        <taxon>Cyanobacteriota</taxon>
        <taxon>Cyanophyceae</taxon>
        <taxon>Nostocales</taxon>
        <taxon>Calotrichaceae</taxon>
        <taxon>Dulcicalothrix</taxon>
    </lineage>
</organism>
<feature type="domain" description="Cytochrome c" evidence="11">
    <location>
        <begin position="25"/>
        <end position="105"/>
    </location>
</feature>